<feature type="compositionally biased region" description="Low complexity" evidence="6">
    <location>
        <begin position="1330"/>
        <end position="1340"/>
    </location>
</feature>
<dbReference type="InterPro" id="IPR045258">
    <property type="entry name" value="ACAP1/2/3-like"/>
</dbReference>
<feature type="compositionally biased region" description="Basic and acidic residues" evidence="6">
    <location>
        <begin position="736"/>
        <end position="750"/>
    </location>
</feature>
<dbReference type="GO" id="GO:0005096">
    <property type="term" value="F:GTPase activator activity"/>
    <property type="evidence" value="ECO:0007669"/>
    <property type="project" value="InterPro"/>
</dbReference>
<dbReference type="PRINTS" id="PR00405">
    <property type="entry name" value="REVINTRACTNG"/>
</dbReference>
<feature type="compositionally biased region" description="Low complexity" evidence="6">
    <location>
        <begin position="1284"/>
        <end position="1296"/>
    </location>
</feature>
<evidence type="ECO:0008006" key="11">
    <source>
        <dbReference type="Google" id="ProtNLM"/>
    </source>
</evidence>
<keyword evidence="2 5" id="KW-0863">Zinc-finger</keyword>
<keyword evidence="10" id="KW-1185">Reference proteome</keyword>
<dbReference type="Proteomes" id="UP000070444">
    <property type="component" value="Unassembled WGS sequence"/>
</dbReference>
<dbReference type="Pfam" id="PF13637">
    <property type="entry name" value="Ank_4"/>
    <property type="match status" value="1"/>
</dbReference>
<dbReference type="InterPro" id="IPR001849">
    <property type="entry name" value="PH_domain"/>
</dbReference>
<dbReference type="SMART" id="SM00105">
    <property type="entry name" value="ArfGap"/>
    <property type="match status" value="1"/>
</dbReference>
<dbReference type="PANTHER" id="PTHR23180:SF160">
    <property type="entry name" value="ADP-RIBOSYLATION FACTOR GTPASE-ACTIVATING PROTEIN EFFECTOR PROTEIN 1"/>
    <property type="match status" value="1"/>
</dbReference>
<evidence type="ECO:0000256" key="5">
    <source>
        <dbReference type="PROSITE-ProRule" id="PRU00288"/>
    </source>
</evidence>
<feature type="region of interest" description="Disordered" evidence="6">
    <location>
        <begin position="395"/>
        <end position="427"/>
    </location>
</feature>
<keyword evidence="1" id="KW-0479">Metal-binding</keyword>
<dbReference type="InterPro" id="IPR001164">
    <property type="entry name" value="ArfGAP_dom"/>
</dbReference>
<dbReference type="GO" id="GO:0005737">
    <property type="term" value="C:cytoplasm"/>
    <property type="evidence" value="ECO:0007669"/>
    <property type="project" value="InterPro"/>
</dbReference>
<dbReference type="InterPro" id="IPR011993">
    <property type="entry name" value="PH-like_dom_sf"/>
</dbReference>
<dbReference type="Gene3D" id="1.25.40.20">
    <property type="entry name" value="Ankyrin repeat-containing domain"/>
    <property type="match status" value="1"/>
</dbReference>
<feature type="compositionally biased region" description="Polar residues" evidence="6">
    <location>
        <begin position="1408"/>
        <end position="1446"/>
    </location>
</feature>
<feature type="compositionally biased region" description="Basic and acidic residues" evidence="6">
    <location>
        <begin position="222"/>
        <end position="231"/>
    </location>
</feature>
<dbReference type="SUPFAM" id="SSF48403">
    <property type="entry name" value="Ankyrin repeat"/>
    <property type="match status" value="1"/>
</dbReference>
<proteinExistence type="predicted"/>
<feature type="compositionally biased region" description="Basic and acidic residues" evidence="6">
    <location>
        <begin position="700"/>
        <end position="713"/>
    </location>
</feature>
<dbReference type="SMART" id="SM00233">
    <property type="entry name" value="PH"/>
    <property type="match status" value="1"/>
</dbReference>
<dbReference type="InterPro" id="IPR027267">
    <property type="entry name" value="AH/BAR_dom_sf"/>
</dbReference>
<reference evidence="9 10" key="1">
    <citation type="journal article" date="2015" name="Genome Biol. Evol.">
        <title>Phylogenomic analyses indicate that early fungi evolved digesting cell walls of algal ancestors of land plants.</title>
        <authorList>
            <person name="Chang Y."/>
            <person name="Wang S."/>
            <person name="Sekimoto S."/>
            <person name="Aerts A.L."/>
            <person name="Choi C."/>
            <person name="Clum A."/>
            <person name="LaButti K.M."/>
            <person name="Lindquist E.A."/>
            <person name="Yee Ngan C."/>
            <person name="Ohm R.A."/>
            <person name="Salamov A.A."/>
            <person name="Grigoriev I.V."/>
            <person name="Spatafora J.W."/>
            <person name="Berbee M.L."/>
        </authorList>
    </citation>
    <scope>NUCLEOTIDE SEQUENCE [LARGE SCALE GENOMIC DNA]</scope>
    <source>
        <strain evidence="9 10">NRRL 28638</strain>
    </source>
</reference>
<dbReference type="SUPFAM" id="SSF50729">
    <property type="entry name" value="PH domain-like"/>
    <property type="match status" value="1"/>
</dbReference>
<dbReference type="Pfam" id="PF16746">
    <property type="entry name" value="BAR_3"/>
    <property type="match status" value="1"/>
</dbReference>
<feature type="compositionally biased region" description="Low complexity" evidence="6">
    <location>
        <begin position="715"/>
        <end position="729"/>
    </location>
</feature>
<evidence type="ECO:0000256" key="6">
    <source>
        <dbReference type="SAM" id="MobiDB-lite"/>
    </source>
</evidence>
<dbReference type="InterPro" id="IPR037278">
    <property type="entry name" value="ARFGAP/RecO"/>
</dbReference>
<dbReference type="STRING" id="796925.A0A137PD56"/>
<dbReference type="PROSITE" id="PS50003">
    <property type="entry name" value="PH_DOMAIN"/>
    <property type="match status" value="1"/>
</dbReference>
<dbReference type="PROSITE" id="PS50297">
    <property type="entry name" value="ANK_REP_REGION"/>
    <property type="match status" value="1"/>
</dbReference>
<feature type="compositionally biased region" description="Low complexity" evidence="6">
    <location>
        <begin position="1486"/>
        <end position="1499"/>
    </location>
</feature>
<organism evidence="9 10">
    <name type="scientific">Conidiobolus coronatus (strain ATCC 28846 / CBS 209.66 / NRRL 28638)</name>
    <name type="common">Delacroixia coronata</name>
    <dbReference type="NCBI Taxonomy" id="796925"/>
    <lineage>
        <taxon>Eukaryota</taxon>
        <taxon>Fungi</taxon>
        <taxon>Fungi incertae sedis</taxon>
        <taxon>Zoopagomycota</taxon>
        <taxon>Entomophthoromycotina</taxon>
        <taxon>Entomophthoromycetes</taxon>
        <taxon>Entomophthorales</taxon>
        <taxon>Ancylistaceae</taxon>
        <taxon>Conidiobolus</taxon>
    </lineage>
</organism>
<dbReference type="SUPFAM" id="SSF57863">
    <property type="entry name" value="ArfGap/RecO-like zinc finger"/>
    <property type="match status" value="1"/>
</dbReference>
<dbReference type="Gene3D" id="2.30.29.30">
    <property type="entry name" value="Pleckstrin-homology domain (PH domain)/Phosphotyrosine-binding domain (PTB)"/>
    <property type="match status" value="1"/>
</dbReference>
<dbReference type="Pfam" id="PF01412">
    <property type="entry name" value="ArfGap"/>
    <property type="match status" value="1"/>
</dbReference>
<dbReference type="InterPro" id="IPR004148">
    <property type="entry name" value="BAR_dom"/>
</dbReference>
<evidence type="ECO:0000256" key="1">
    <source>
        <dbReference type="ARBA" id="ARBA00022723"/>
    </source>
</evidence>
<feature type="compositionally biased region" description="Low complexity" evidence="6">
    <location>
        <begin position="395"/>
        <end position="410"/>
    </location>
</feature>
<evidence type="ECO:0000256" key="4">
    <source>
        <dbReference type="PROSITE-ProRule" id="PRU00023"/>
    </source>
</evidence>
<name>A0A137PD56_CONC2</name>
<dbReference type="OrthoDB" id="10266696at2759"/>
<dbReference type="CDD" id="cd08204">
    <property type="entry name" value="ArfGap"/>
    <property type="match status" value="1"/>
</dbReference>
<feature type="region of interest" description="Disordered" evidence="6">
    <location>
        <begin position="222"/>
        <end position="243"/>
    </location>
</feature>
<dbReference type="InterPro" id="IPR002110">
    <property type="entry name" value="Ankyrin_rpt"/>
</dbReference>
<dbReference type="PROSITE" id="PS50088">
    <property type="entry name" value="ANK_REPEAT"/>
    <property type="match status" value="1"/>
</dbReference>
<dbReference type="SUPFAM" id="SSF103657">
    <property type="entry name" value="BAR/IMD domain-like"/>
    <property type="match status" value="1"/>
</dbReference>
<feature type="region of interest" description="Disordered" evidence="6">
    <location>
        <begin position="1486"/>
        <end position="1512"/>
    </location>
</feature>
<feature type="region of interest" description="Disordered" evidence="6">
    <location>
        <begin position="1369"/>
        <end position="1446"/>
    </location>
</feature>
<keyword evidence="3" id="KW-0862">Zinc</keyword>
<sequence>MKTRHPLKEIPFEDNANIQQLQQQPLIQQLDKPQQTQKANNFAGNHLQINTSIPPIPPKRKPSEHSLKYISSSASLKSNSLENTQIETLSQKLNTDSSSNSVISTPITNSIPNLSWLDKNRLDPSADIIHSLEFYQSFDSPTFTAKFPLNANPILEFPKSSNKDPLTFCVDKTSTNRVNPSRMLPKIRQQNWLELELDIVLTLRLDLQTLVKSSIIHKNSDFDGDSSGKEDSTDEEGEALSEGSNCSIHGGFHWFLLHTDSDQNIDEILEKWTVSLSENKSFTLSNLYPIHPTPIENKPNLFKWSWNWSHLTNPSCLFVGHKNLCTLIKVPISAPHKVLPVVSFTFWTEAAPTRPRRRTLLDISSPRGKSASTPHILSESEYSESSNLKLINNSESKSSELKLTSSNSQSMTNENSQKVSNDEEVSKNEYTAQLNELPGITPNPSPPSINSLSQMPSSLEFVEDEDLIIENYSTEDGPVFRATISQLERKIFTFKHDIKRMIKLGQEVMETRKAAMLAESEFHNALCSLPAIQPLKATYLQEASESITSYETHWMENFQSLILDPLSNLYDQDIKLAESKKKNFDQTSDDFYSFLNKYLGAKNKNNKQNLSEAKYNSRRRIFELSRFDYFNYLSELRGGGKDQDLLNLFTIYSETQYSHFSNIHRSLFRLHDNLLELDKRITQSNHILMLQRKDRKKQRKDIDASIPDIKDSEPSANKSSNIASIISSNGGSGGGDSEKSDPNQKFKGIRDLQMSNRETTLAIGRKREGFLFTPSKTSSASNVLDKNLGINASFHKKWCVLSGGYLHEYSNWKRQLESNTEPISLQFSTVRVASQLSRRFCFEIVTPKFKKIYQAMSEEDMLTWISCISNSIESLWNGTGSSDNIKFKEKSPPSKFKSGTPTIATQNSLGEPDFLDKADHPELVTLIERLRQIDPSNNICADCDSSNPDWCSINFGILLCIECSGLHRSLGTHITKIRSLILDVITFTPDLVSVIEGMGNRRANIIWEASMDENKGYVEPTGEKWVKPIISDDRGLKYIDHKFVDRSLPPISDLTPYTNLVDVPSANYHATLSLYDACYKYDLTSALKYIVLGGVVNSFCNIDPDHEAYSLSNSGPISPLQLALFSKKKSSTKENIKPEERLFTLAELLIQNGANVNQLNPINQNTVLHHAARANDSFMIKYLLSKGADPALPLNNHSQWPSCLTTDPMCSSILSEVTMGSSKPSPPKSNLVQFRASPIVNAKSYISMPPSSSNIDMTNGVSGLGVLLEGHTASGDKHPRFNAPRSPSSPHSRSYSLQPQLLSGGRQNRHSDPTDLESPKYFITETGGVSQSSSSKSSPSDLKNPTNLKHNLKGFKNQLNSFTQSHHAINKTKEDESPFSKPGRSSISHDRSSSSKIPIKPATKFTRSKTQSNVHHHLNTSSELDENSQLSTNTDMNTSSELSSQMDQINLSHSLPASSLLTQLDEKLDQVSQNFKRPVLKLPTSILGKIKKISNNNSDVKSKSSSKREGFL</sequence>
<dbReference type="SMART" id="SM00248">
    <property type="entry name" value="ANK"/>
    <property type="match status" value="2"/>
</dbReference>
<dbReference type="GO" id="GO:0008270">
    <property type="term" value="F:zinc ion binding"/>
    <property type="evidence" value="ECO:0007669"/>
    <property type="project" value="UniProtKB-KW"/>
</dbReference>
<feature type="region of interest" description="Disordered" evidence="6">
    <location>
        <begin position="691"/>
        <end position="751"/>
    </location>
</feature>
<feature type="domain" description="PH" evidence="7">
    <location>
        <begin position="764"/>
        <end position="873"/>
    </location>
</feature>
<feature type="compositionally biased region" description="Basic and acidic residues" evidence="6">
    <location>
        <begin position="1500"/>
        <end position="1512"/>
    </location>
</feature>
<feature type="repeat" description="ANK" evidence="4">
    <location>
        <begin position="1163"/>
        <end position="1189"/>
    </location>
</feature>
<dbReference type="Gene3D" id="1.10.220.150">
    <property type="entry name" value="Arf GTPase activating protein"/>
    <property type="match status" value="1"/>
</dbReference>
<evidence type="ECO:0000313" key="10">
    <source>
        <dbReference type="Proteomes" id="UP000070444"/>
    </source>
</evidence>
<dbReference type="PANTHER" id="PTHR23180">
    <property type="entry name" value="CENTAURIN/ARF"/>
    <property type="match status" value="1"/>
</dbReference>
<dbReference type="InterPro" id="IPR038508">
    <property type="entry name" value="ArfGAP_dom_sf"/>
</dbReference>
<feature type="region of interest" description="Disordered" evidence="6">
    <location>
        <begin position="358"/>
        <end position="381"/>
    </location>
</feature>
<feature type="domain" description="Arf-GAP" evidence="8">
    <location>
        <begin position="924"/>
        <end position="1013"/>
    </location>
</feature>
<evidence type="ECO:0000313" key="9">
    <source>
        <dbReference type="EMBL" id="KXN72923.1"/>
    </source>
</evidence>
<dbReference type="EMBL" id="KQ964444">
    <property type="protein sequence ID" value="KXN72923.1"/>
    <property type="molecule type" value="Genomic_DNA"/>
</dbReference>
<accession>A0A137PD56</accession>
<feature type="region of interest" description="Disordered" evidence="6">
    <location>
        <begin position="1269"/>
        <end position="1352"/>
    </location>
</feature>
<evidence type="ECO:0000256" key="3">
    <source>
        <dbReference type="ARBA" id="ARBA00022833"/>
    </source>
</evidence>
<evidence type="ECO:0000256" key="2">
    <source>
        <dbReference type="ARBA" id="ARBA00022771"/>
    </source>
</evidence>
<dbReference type="Gene3D" id="1.20.1270.60">
    <property type="entry name" value="Arfaptin homology (AH) domain/BAR domain"/>
    <property type="match status" value="1"/>
</dbReference>
<dbReference type="PROSITE" id="PS50115">
    <property type="entry name" value="ARFGAP"/>
    <property type="match status" value="1"/>
</dbReference>
<dbReference type="Pfam" id="PF00169">
    <property type="entry name" value="PH"/>
    <property type="match status" value="1"/>
</dbReference>
<protein>
    <recommendedName>
        <fullName evidence="11">ArfGap-domain-containing protein</fullName>
    </recommendedName>
</protein>
<gene>
    <name evidence="9" type="ORF">CONCODRAFT_77567</name>
</gene>
<evidence type="ECO:0000259" key="8">
    <source>
        <dbReference type="PROSITE" id="PS50115"/>
    </source>
</evidence>
<keyword evidence="4" id="KW-0040">ANK repeat</keyword>
<evidence type="ECO:0000259" key="7">
    <source>
        <dbReference type="PROSITE" id="PS50003"/>
    </source>
</evidence>
<dbReference type="InterPro" id="IPR036770">
    <property type="entry name" value="Ankyrin_rpt-contain_sf"/>
</dbReference>